<dbReference type="InterPro" id="IPR036588">
    <property type="entry name" value="CobH/CbiC_sf"/>
</dbReference>
<keyword evidence="7" id="KW-1185">Reference proteome</keyword>
<comment type="caution">
    <text evidence="6">The sequence shown here is derived from an EMBL/GenBank/DDBJ whole genome shotgun (WGS) entry which is preliminary data.</text>
</comment>
<comment type="similarity">
    <text evidence="2">Belongs to the CobH/CbiC family.</text>
</comment>
<dbReference type="Pfam" id="PF02570">
    <property type="entry name" value="CbiC"/>
    <property type="match status" value="1"/>
</dbReference>
<dbReference type="UniPathway" id="UPA00148"/>
<evidence type="ECO:0000256" key="1">
    <source>
        <dbReference type="ARBA" id="ARBA00004953"/>
    </source>
</evidence>
<dbReference type="Proteomes" id="UP000076964">
    <property type="component" value="Unassembled WGS sequence"/>
</dbReference>
<dbReference type="InterPro" id="IPR003722">
    <property type="entry name" value="Cbl_synth_CobH/CbiC"/>
</dbReference>
<evidence type="ECO:0000313" key="6">
    <source>
        <dbReference type="EMBL" id="OAG28198.1"/>
    </source>
</evidence>
<feature type="domain" description="Cobalamin biosynthesis precorrin-8X methylmutase CobH/CbiC" evidence="5">
    <location>
        <begin position="7"/>
        <end position="204"/>
    </location>
</feature>
<dbReference type="RefSeq" id="WP_197460495.1">
    <property type="nucleotide sequence ID" value="NZ_LSFI01000009.1"/>
</dbReference>
<dbReference type="GO" id="GO:0016993">
    <property type="term" value="F:precorrin-8X methylmutase activity"/>
    <property type="evidence" value="ECO:0007669"/>
    <property type="project" value="InterPro"/>
</dbReference>
<comment type="pathway">
    <text evidence="1">Cofactor biosynthesis; adenosylcobalamin biosynthesis.</text>
</comment>
<keyword evidence="4" id="KW-0413">Isomerase</keyword>
<dbReference type="PANTHER" id="PTHR43588:SF1">
    <property type="entry name" value="COBALT-PRECORRIN-8 METHYLMUTASE"/>
    <property type="match status" value="1"/>
</dbReference>
<name>A0A177E8S8_9BACT</name>
<proteinExistence type="inferred from homology"/>
<keyword evidence="3" id="KW-0169">Cobalamin biosynthesis</keyword>
<dbReference type="EMBL" id="LSFI01000009">
    <property type="protein sequence ID" value="OAG28198.1"/>
    <property type="molecule type" value="Genomic_DNA"/>
</dbReference>
<reference evidence="6 7" key="1">
    <citation type="submission" date="2016-02" db="EMBL/GenBank/DDBJ databases">
        <title>Draft genome sequence of Thermodesulfatator sp. S606.</title>
        <authorList>
            <person name="Lai Q."/>
            <person name="Cao J."/>
            <person name="Dupont S."/>
            <person name="Shao Z."/>
            <person name="Jebbar M."/>
            <person name="Alain K."/>
        </authorList>
    </citation>
    <scope>NUCLEOTIDE SEQUENCE [LARGE SCALE GENOMIC DNA]</scope>
    <source>
        <strain evidence="6 7">S606</strain>
    </source>
</reference>
<protein>
    <recommendedName>
        <fullName evidence="5">Cobalamin biosynthesis precorrin-8X methylmutase CobH/CbiC domain-containing protein</fullName>
    </recommendedName>
</protein>
<evidence type="ECO:0000313" key="7">
    <source>
        <dbReference type="Proteomes" id="UP000076964"/>
    </source>
</evidence>
<dbReference type="SUPFAM" id="SSF63965">
    <property type="entry name" value="Precorrin-8X methylmutase CbiC/CobH"/>
    <property type="match status" value="1"/>
</dbReference>
<dbReference type="GO" id="GO:0009236">
    <property type="term" value="P:cobalamin biosynthetic process"/>
    <property type="evidence" value="ECO:0007669"/>
    <property type="project" value="UniProtKB-UniPathway"/>
</dbReference>
<dbReference type="AlphaFoldDB" id="A0A177E8S8"/>
<evidence type="ECO:0000256" key="2">
    <source>
        <dbReference type="ARBA" id="ARBA00009774"/>
    </source>
</evidence>
<dbReference type="PANTHER" id="PTHR43588">
    <property type="entry name" value="COBALT-PRECORRIN-8 METHYLMUTASE"/>
    <property type="match status" value="1"/>
</dbReference>
<sequence length="215" mass="22751">MILKPEDIEKESFRIIEGLLAKEGLNFPEEVLPLVKRVIHTTGDVSIATDLVFHPQALSEGIKALKKGASIFCDVKMVASGINHKGLARLGGKVYCFIDDEEVQAKAQKTGLTRAICAVEKALANNEIDIFAIGNAPTALLALLKAVEEGAPPPRLIIGVPVGFVGAAEYKALLVKKSPAPYISLLGTRGGSTIAVALVNALIKLALEDENSQAC</sequence>
<evidence type="ECO:0000259" key="5">
    <source>
        <dbReference type="Pfam" id="PF02570"/>
    </source>
</evidence>
<accession>A0A177E8S8</accession>
<dbReference type="STRING" id="1795632.TH606_02815"/>
<evidence type="ECO:0000256" key="4">
    <source>
        <dbReference type="ARBA" id="ARBA00023235"/>
    </source>
</evidence>
<evidence type="ECO:0000256" key="3">
    <source>
        <dbReference type="ARBA" id="ARBA00022573"/>
    </source>
</evidence>
<dbReference type="Gene3D" id="3.40.50.10230">
    <property type="entry name" value="Cobalamin biosynthesis CobH/CbiC, precorrin-8X methylmutase"/>
    <property type="match status" value="1"/>
</dbReference>
<organism evidence="6 7">
    <name type="scientific">Thermodesulfatator autotrophicus</name>
    <dbReference type="NCBI Taxonomy" id="1795632"/>
    <lineage>
        <taxon>Bacteria</taxon>
        <taxon>Pseudomonadati</taxon>
        <taxon>Thermodesulfobacteriota</taxon>
        <taxon>Thermodesulfobacteria</taxon>
        <taxon>Thermodesulfobacteriales</taxon>
        <taxon>Thermodesulfatatoraceae</taxon>
        <taxon>Thermodesulfatator</taxon>
    </lineage>
</organism>
<gene>
    <name evidence="6" type="ORF">TH606_02815</name>
</gene>